<dbReference type="InterPro" id="IPR045851">
    <property type="entry name" value="AMP-bd_C_sf"/>
</dbReference>
<dbReference type="PANTHER" id="PTHR43201">
    <property type="entry name" value="ACYL-COA SYNTHETASE"/>
    <property type="match status" value="1"/>
</dbReference>
<organism evidence="5 6">
    <name type="scientific">Paraburkholderia rhynchosiae</name>
    <dbReference type="NCBI Taxonomy" id="487049"/>
    <lineage>
        <taxon>Bacteria</taxon>
        <taxon>Pseudomonadati</taxon>
        <taxon>Pseudomonadota</taxon>
        <taxon>Betaproteobacteria</taxon>
        <taxon>Burkholderiales</taxon>
        <taxon>Burkholderiaceae</taxon>
        <taxon>Paraburkholderia</taxon>
    </lineage>
</organism>
<gene>
    <name evidence="5" type="ORF">C0Z16_30885</name>
</gene>
<sequence length="570" mass="62905">MLEHIRRFKRNPAQYHCRRVVAALTNSICADMTDHLLTDSYVAASNELPVIHKTVGDFFRDAASTVPDRLALVEIPSGSHPKGRTWTYQQLLVESERVAAGLLRRFAPGERLAVWASNRAEYVSLQLGAALAGVVLVTLNPACRTEEMRYFLHQSEAAGLVMSQTFRGLDNAAVIDCLRAELGHLRTIAYFDDWEEFLGEAHSPRPLPQVDIDDPVLILYTSGTTGKPKGVVHRHQSLVNNARASTARYGLDTGAVWLATLPMFHVGGSVTATLGCIANLGTQVMMPEFKPDLMMRLIEEYRATITTVVPTMVLDMLEHETFGQFDLSSLELMLTGGTIVTPEIVRSIREEFNVDVGVIFGQTEAGGVMAQTCRGEPEERLCNSVGRAISNCEMKIAHAESGEPLPIGEIGEICVRSPFLMKGYLRMPEATAATIDGNGWLHTGDLGVMRPDGYIRVTGRLKDMIIRGGENIYPREIEDLLSGHPELADVAVFGIPDERWGEQVAAAIRVKPGATASSESLEAFLDGKIARHKIPRHWMRVDAFPTNASGKVQKFLLRDLWLEHVKDRSL</sequence>
<keyword evidence="2" id="KW-0436">Ligase</keyword>
<dbReference type="PANTHER" id="PTHR43201:SF5">
    <property type="entry name" value="MEDIUM-CHAIN ACYL-COA LIGASE ACSF2, MITOCHONDRIAL"/>
    <property type="match status" value="1"/>
</dbReference>
<evidence type="ECO:0000259" key="3">
    <source>
        <dbReference type="Pfam" id="PF00501"/>
    </source>
</evidence>
<comment type="caution">
    <text evidence="5">The sequence shown here is derived from an EMBL/GenBank/DDBJ whole genome shotgun (WGS) entry which is preliminary data.</text>
</comment>
<dbReference type="Gene3D" id="3.30.300.30">
    <property type="match status" value="1"/>
</dbReference>
<feature type="domain" description="AMP-binding enzyme C-terminal" evidence="4">
    <location>
        <begin position="476"/>
        <end position="551"/>
    </location>
</feature>
<protein>
    <submittedName>
        <fullName evidence="5">AMP-dependent synthetase</fullName>
    </submittedName>
</protein>
<dbReference type="InterPro" id="IPR025110">
    <property type="entry name" value="AMP-bd_C"/>
</dbReference>
<dbReference type="InterPro" id="IPR000873">
    <property type="entry name" value="AMP-dep_synth/lig_dom"/>
</dbReference>
<dbReference type="Pfam" id="PF13193">
    <property type="entry name" value="AMP-binding_C"/>
    <property type="match status" value="1"/>
</dbReference>
<keyword evidence="6" id="KW-1185">Reference proteome</keyword>
<proteinExistence type="inferred from homology"/>
<evidence type="ECO:0000259" key="4">
    <source>
        <dbReference type="Pfam" id="PF13193"/>
    </source>
</evidence>
<name>A0ABX4UW17_9BURK</name>
<dbReference type="InterPro" id="IPR020845">
    <property type="entry name" value="AMP-binding_CS"/>
</dbReference>
<dbReference type="PROSITE" id="PS00455">
    <property type="entry name" value="AMP_BINDING"/>
    <property type="match status" value="1"/>
</dbReference>
<reference evidence="5 6" key="1">
    <citation type="submission" date="2018-01" db="EMBL/GenBank/DDBJ databases">
        <title>Whole genome analyses suggest that Burkholderia sensu lato contains two further novel genera in the rhizoxinica-symbiotica group Mycetohabitans gen. nov., and Trinickia gen. nov.: implications for the evolution of diazotrophy and nodulation in the Burkholderiaceae.</title>
        <authorList>
            <person name="Estrada-de los Santos P."/>
            <person name="Palmer M."/>
            <person name="Chavez-Ramirez B."/>
            <person name="Beukes C."/>
            <person name="Steenkamp E.T."/>
            <person name="Hirsch A.M."/>
            <person name="Manyaka P."/>
            <person name="Maluk M."/>
            <person name="Lafos M."/>
            <person name="Crook M."/>
            <person name="Gross E."/>
            <person name="Simon M.F."/>
            <person name="Bueno dos Reis Junior F."/>
            <person name="Poole P.S."/>
            <person name="Venter S.N."/>
            <person name="James E.K."/>
        </authorList>
    </citation>
    <scope>NUCLEOTIDE SEQUENCE [LARGE SCALE GENOMIC DNA]</scope>
    <source>
        <strain evidence="5 6">WSM 3937</strain>
    </source>
</reference>
<evidence type="ECO:0000313" key="5">
    <source>
        <dbReference type="EMBL" id="PMS24521.1"/>
    </source>
</evidence>
<evidence type="ECO:0000256" key="2">
    <source>
        <dbReference type="ARBA" id="ARBA00022598"/>
    </source>
</evidence>
<accession>A0ABX4UW17</accession>
<evidence type="ECO:0000256" key="1">
    <source>
        <dbReference type="ARBA" id="ARBA00006432"/>
    </source>
</evidence>
<dbReference type="Gene3D" id="3.40.50.980">
    <property type="match status" value="2"/>
</dbReference>
<dbReference type="SUPFAM" id="SSF56801">
    <property type="entry name" value="Acetyl-CoA synthetase-like"/>
    <property type="match status" value="1"/>
</dbReference>
<dbReference type="Pfam" id="PF00501">
    <property type="entry name" value="AMP-binding"/>
    <property type="match status" value="1"/>
</dbReference>
<dbReference type="EMBL" id="PNXY01000034">
    <property type="protein sequence ID" value="PMS24521.1"/>
    <property type="molecule type" value="Genomic_DNA"/>
</dbReference>
<dbReference type="Gene3D" id="2.30.38.10">
    <property type="entry name" value="Luciferase, Domain 3"/>
    <property type="match status" value="1"/>
</dbReference>
<feature type="domain" description="AMP-dependent synthetase/ligase" evidence="3">
    <location>
        <begin position="59"/>
        <end position="425"/>
    </location>
</feature>
<evidence type="ECO:0000313" key="6">
    <source>
        <dbReference type="Proteomes" id="UP000235659"/>
    </source>
</evidence>
<dbReference type="Proteomes" id="UP000235659">
    <property type="component" value="Unassembled WGS sequence"/>
</dbReference>
<comment type="similarity">
    <text evidence="1">Belongs to the ATP-dependent AMP-binding enzyme family.</text>
</comment>